<dbReference type="InterPro" id="IPR050763">
    <property type="entry name" value="ABC_transporter_ATP-binding"/>
</dbReference>
<reference evidence="5 6" key="1">
    <citation type="submission" date="2020-02" db="EMBL/GenBank/DDBJ databases">
        <authorList>
            <person name="Hogendoorn C."/>
        </authorList>
    </citation>
    <scope>NUCLEOTIDE SEQUENCE [LARGE SCALE GENOMIC DNA]</scope>
    <source>
        <strain evidence="5">R501</strain>
    </source>
</reference>
<dbReference type="Proteomes" id="UP000503399">
    <property type="component" value="Chromosome"/>
</dbReference>
<proteinExistence type="predicted"/>
<dbReference type="InterPro" id="IPR003593">
    <property type="entry name" value="AAA+_ATPase"/>
</dbReference>
<dbReference type="GO" id="GO:0016887">
    <property type="term" value="F:ATP hydrolysis activity"/>
    <property type="evidence" value="ECO:0007669"/>
    <property type="project" value="InterPro"/>
</dbReference>
<dbReference type="PANTHER" id="PTHR42711">
    <property type="entry name" value="ABC TRANSPORTER ATP-BINDING PROTEIN"/>
    <property type="match status" value="1"/>
</dbReference>
<dbReference type="Pfam" id="PF00005">
    <property type="entry name" value="ABC_tran"/>
    <property type="match status" value="1"/>
</dbReference>
<dbReference type="PROSITE" id="PS50893">
    <property type="entry name" value="ABC_TRANSPORTER_2"/>
    <property type="match status" value="1"/>
</dbReference>
<evidence type="ECO:0000313" key="5">
    <source>
        <dbReference type="EMBL" id="CAB1128182.1"/>
    </source>
</evidence>
<evidence type="ECO:0000313" key="6">
    <source>
        <dbReference type="Proteomes" id="UP000503399"/>
    </source>
</evidence>
<dbReference type="EMBL" id="LR778114">
    <property type="protein sequence ID" value="CAB1128182.1"/>
    <property type="molecule type" value="Genomic_DNA"/>
</dbReference>
<evidence type="ECO:0000259" key="4">
    <source>
        <dbReference type="PROSITE" id="PS50893"/>
    </source>
</evidence>
<evidence type="ECO:0000256" key="2">
    <source>
        <dbReference type="ARBA" id="ARBA00022741"/>
    </source>
</evidence>
<dbReference type="SMART" id="SM00382">
    <property type="entry name" value="AAA"/>
    <property type="match status" value="1"/>
</dbReference>
<gene>
    <name evidence="5" type="ORF">R50_0676</name>
</gene>
<dbReference type="InterPro" id="IPR027417">
    <property type="entry name" value="P-loop_NTPase"/>
</dbReference>
<dbReference type="GO" id="GO:0005524">
    <property type="term" value="F:ATP binding"/>
    <property type="evidence" value="ECO:0007669"/>
    <property type="project" value="UniProtKB-KW"/>
</dbReference>
<protein>
    <submittedName>
        <fullName evidence="5">ABC transporter domain-containing protein</fullName>
    </submittedName>
</protein>
<keyword evidence="2" id="KW-0547">Nucleotide-binding</keyword>
<dbReference type="SUPFAM" id="SSF52540">
    <property type="entry name" value="P-loop containing nucleoside triphosphate hydrolases"/>
    <property type="match status" value="1"/>
</dbReference>
<keyword evidence="6" id="KW-1185">Reference proteome</keyword>
<dbReference type="Gene3D" id="3.40.50.300">
    <property type="entry name" value="P-loop containing nucleotide triphosphate hydrolases"/>
    <property type="match status" value="1"/>
</dbReference>
<dbReference type="AlphaFoldDB" id="A0A6F8ZFE3"/>
<keyword evidence="1" id="KW-0813">Transport</keyword>
<dbReference type="KEGG" id="hfv:R50_0676"/>
<feature type="domain" description="ABC transporter" evidence="4">
    <location>
        <begin position="9"/>
        <end position="240"/>
    </location>
</feature>
<organism evidence="5 6">
    <name type="scientific">Candidatus Hydrogenisulfobacillus filiaventi</name>
    <dbReference type="NCBI Taxonomy" id="2707344"/>
    <lineage>
        <taxon>Bacteria</taxon>
        <taxon>Bacillati</taxon>
        <taxon>Bacillota</taxon>
        <taxon>Clostridia</taxon>
        <taxon>Eubacteriales</taxon>
        <taxon>Clostridiales Family XVII. Incertae Sedis</taxon>
        <taxon>Candidatus Hydrogenisulfobacillus</taxon>
    </lineage>
</organism>
<dbReference type="InterPro" id="IPR003439">
    <property type="entry name" value="ABC_transporter-like_ATP-bd"/>
</dbReference>
<accession>A0A6F8ZFE3</accession>
<evidence type="ECO:0000256" key="3">
    <source>
        <dbReference type="ARBA" id="ARBA00022840"/>
    </source>
</evidence>
<evidence type="ECO:0000256" key="1">
    <source>
        <dbReference type="ARBA" id="ARBA00022448"/>
    </source>
</evidence>
<name>A0A6F8ZFE3_9FIRM</name>
<keyword evidence="3" id="KW-0067">ATP-binding</keyword>
<sequence length="322" mass="34594">MTETGSTLLEIRDLVKTYRGGVTANRGISLRLEAGQIVGILGPNGAGKSTLLRQIVGLTRPTSGSVRLGGRVVEAGRMWVKERIAYLPQHPLALADLTVAQAITYSARLRGVPAAEAARRTRRLLESLELAPLAGRPLYTLSGGEHRLAGIATVLAAPAAVVALDEPTNELDPLMRRRVWEEIRGLKRPDRLVLLVSHNVLEAERVLDRVVILHQGQVVADGTPAALRAAVGESVRIAAVFEGPPPVGLAAAGEVEERDEARGRLVLRVDPARVPAVLARVVAAPARLTGVEVSRSGLEDIYLAWRERLEGQRRGGQERHGP</sequence>
<dbReference type="PANTHER" id="PTHR42711:SF19">
    <property type="entry name" value="DOXORUBICIN RESISTANCE ATP-BINDING PROTEIN DRRA"/>
    <property type="match status" value="1"/>
</dbReference>